<dbReference type="STRING" id="685588.A0A067SXF9"/>
<sequence length="429" mass="47524">MKRGFLNSSKVKKEPLYPGPSARQSASDEPLADTKSTDGKPELQDVVEPIHKLPYGKVEKTALPESYKPIQYALKETDAGKIDHGKNTIVMTTIPSRTYSGPLDPDGHSEWIVLGPTKAKVLNAPGYPKPLPKPVGPTSYEIQSTPGMGLGVFATRDIKSGDLVFSERPLLVSPRNIGVLGIPYTEGSDMKAYRAKMMFEWEKQLEIAVGRMTPENQVAFKSLINNHTEDGSGPLLGIIRTNGYGADDLFDGEMKLPGNPTAYSCVINIGSRINHSCMPNVTHNFNLASFSFQFVAERDITAGEQLFISYCELDQTAAERKAELAPYEFVCVCPACANATPETDKLRKEYKQRIKDFMPKVPRWAAAPSVADGVIDPVLQLREAMKKEGLHGSTEYRNLTTLILTFYERRGLHEKAKPFKEETSRYGNF</sequence>
<protein>
    <recommendedName>
        <fullName evidence="2">SET domain-containing protein</fullName>
    </recommendedName>
</protein>
<dbReference type="PANTHER" id="PTHR47332">
    <property type="entry name" value="SET DOMAIN-CONTAINING PROTEIN 5"/>
    <property type="match status" value="1"/>
</dbReference>
<evidence type="ECO:0000313" key="4">
    <source>
        <dbReference type="Proteomes" id="UP000027222"/>
    </source>
</evidence>
<reference evidence="4" key="1">
    <citation type="journal article" date="2014" name="Proc. Natl. Acad. Sci. U.S.A.">
        <title>Extensive sampling of basidiomycete genomes demonstrates inadequacy of the white-rot/brown-rot paradigm for wood decay fungi.</title>
        <authorList>
            <person name="Riley R."/>
            <person name="Salamov A.A."/>
            <person name="Brown D.W."/>
            <person name="Nagy L.G."/>
            <person name="Floudas D."/>
            <person name="Held B.W."/>
            <person name="Levasseur A."/>
            <person name="Lombard V."/>
            <person name="Morin E."/>
            <person name="Otillar R."/>
            <person name="Lindquist E.A."/>
            <person name="Sun H."/>
            <person name="LaButti K.M."/>
            <person name="Schmutz J."/>
            <person name="Jabbour D."/>
            <person name="Luo H."/>
            <person name="Baker S.E."/>
            <person name="Pisabarro A.G."/>
            <person name="Walton J.D."/>
            <person name="Blanchette R.A."/>
            <person name="Henrissat B."/>
            <person name="Martin F."/>
            <person name="Cullen D."/>
            <person name="Hibbett D.S."/>
            <person name="Grigoriev I.V."/>
        </authorList>
    </citation>
    <scope>NUCLEOTIDE SEQUENCE [LARGE SCALE GENOMIC DNA]</scope>
    <source>
        <strain evidence="4">CBS 339.88</strain>
    </source>
</reference>
<evidence type="ECO:0000256" key="1">
    <source>
        <dbReference type="SAM" id="MobiDB-lite"/>
    </source>
</evidence>
<keyword evidence="4" id="KW-1185">Reference proteome</keyword>
<dbReference type="HOGENOM" id="CLU_028281_2_0_1"/>
<dbReference type="EMBL" id="KL142382">
    <property type="protein sequence ID" value="KDR74752.1"/>
    <property type="molecule type" value="Genomic_DNA"/>
</dbReference>
<dbReference type="Proteomes" id="UP000027222">
    <property type="component" value="Unassembled WGS sequence"/>
</dbReference>
<feature type="region of interest" description="Disordered" evidence="1">
    <location>
        <begin position="1"/>
        <end position="48"/>
    </location>
</feature>
<dbReference type="PANTHER" id="PTHR47332:SF4">
    <property type="entry name" value="SET DOMAIN-CONTAINING PROTEIN 5"/>
    <property type="match status" value="1"/>
</dbReference>
<gene>
    <name evidence="3" type="ORF">GALMADRAFT_280151</name>
</gene>
<dbReference type="InterPro" id="IPR046341">
    <property type="entry name" value="SET_dom_sf"/>
</dbReference>
<dbReference type="AlphaFoldDB" id="A0A067SXF9"/>
<name>A0A067SXF9_GALM3</name>
<dbReference type="PROSITE" id="PS50280">
    <property type="entry name" value="SET"/>
    <property type="match status" value="1"/>
</dbReference>
<dbReference type="Pfam" id="PF00856">
    <property type="entry name" value="SET"/>
    <property type="match status" value="1"/>
</dbReference>
<feature type="compositionally biased region" description="Basic and acidic residues" evidence="1">
    <location>
        <begin position="35"/>
        <end position="48"/>
    </location>
</feature>
<dbReference type="Gene3D" id="2.170.270.10">
    <property type="entry name" value="SET domain"/>
    <property type="match status" value="2"/>
</dbReference>
<dbReference type="OrthoDB" id="5945798at2759"/>
<dbReference type="InterPro" id="IPR053185">
    <property type="entry name" value="SET_domain_protein"/>
</dbReference>
<proteinExistence type="predicted"/>
<evidence type="ECO:0000259" key="2">
    <source>
        <dbReference type="PROSITE" id="PS50280"/>
    </source>
</evidence>
<accession>A0A067SXF9</accession>
<dbReference type="InterPro" id="IPR001214">
    <property type="entry name" value="SET_dom"/>
</dbReference>
<feature type="domain" description="SET" evidence="2">
    <location>
        <begin position="138"/>
        <end position="311"/>
    </location>
</feature>
<dbReference type="CDD" id="cd20071">
    <property type="entry name" value="SET_SMYD"/>
    <property type="match status" value="1"/>
</dbReference>
<evidence type="ECO:0000313" key="3">
    <source>
        <dbReference type="EMBL" id="KDR74752.1"/>
    </source>
</evidence>
<dbReference type="SUPFAM" id="SSF82199">
    <property type="entry name" value="SET domain"/>
    <property type="match status" value="1"/>
</dbReference>
<organism evidence="3 4">
    <name type="scientific">Galerina marginata (strain CBS 339.88)</name>
    <dbReference type="NCBI Taxonomy" id="685588"/>
    <lineage>
        <taxon>Eukaryota</taxon>
        <taxon>Fungi</taxon>
        <taxon>Dikarya</taxon>
        <taxon>Basidiomycota</taxon>
        <taxon>Agaricomycotina</taxon>
        <taxon>Agaricomycetes</taxon>
        <taxon>Agaricomycetidae</taxon>
        <taxon>Agaricales</taxon>
        <taxon>Agaricineae</taxon>
        <taxon>Strophariaceae</taxon>
        <taxon>Galerina</taxon>
    </lineage>
</organism>
<dbReference type="SMART" id="SM00317">
    <property type="entry name" value="SET"/>
    <property type="match status" value="1"/>
</dbReference>